<organism evidence="1 2">
    <name type="scientific">Meloidogyne enterolobii</name>
    <name type="common">Root-knot nematode worm</name>
    <name type="synonym">Meloidogyne mayaguensis</name>
    <dbReference type="NCBI Taxonomy" id="390850"/>
    <lineage>
        <taxon>Eukaryota</taxon>
        <taxon>Metazoa</taxon>
        <taxon>Ecdysozoa</taxon>
        <taxon>Nematoda</taxon>
        <taxon>Chromadorea</taxon>
        <taxon>Rhabditida</taxon>
        <taxon>Tylenchina</taxon>
        <taxon>Tylenchomorpha</taxon>
        <taxon>Tylenchoidea</taxon>
        <taxon>Meloidogynidae</taxon>
        <taxon>Meloidogyninae</taxon>
        <taxon>Meloidogyne</taxon>
    </lineage>
</organism>
<keyword evidence="2" id="KW-1185">Reference proteome</keyword>
<dbReference type="Proteomes" id="UP001497535">
    <property type="component" value="Unassembled WGS sequence"/>
</dbReference>
<evidence type="ECO:0000313" key="1">
    <source>
        <dbReference type="EMBL" id="CAK5120229.1"/>
    </source>
</evidence>
<evidence type="ECO:0000313" key="2">
    <source>
        <dbReference type="Proteomes" id="UP001497535"/>
    </source>
</evidence>
<sequence>MRIVFFHFLVLANIRCMLLILVHILKSFRHFLGILNGKYYFLRLRFPFLQ</sequence>
<accession>A0ACB1B2Y1</accession>
<name>A0ACB1B2Y1_MELEN</name>
<comment type="caution">
    <text evidence="1">The sequence shown here is derived from an EMBL/GenBank/DDBJ whole genome shotgun (WGS) entry which is preliminary data.</text>
</comment>
<gene>
    <name evidence="1" type="ORF">MENTE1834_LOCUS46696</name>
</gene>
<proteinExistence type="predicted"/>
<dbReference type="EMBL" id="CAVMJV010000174">
    <property type="protein sequence ID" value="CAK5120229.1"/>
    <property type="molecule type" value="Genomic_DNA"/>
</dbReference>
<reference evidence="1" key="1">
    <citation type="submission" date="2023-11" db="EMBL/GenBank/DDBJ databases">
        <authorList>
            <person name="Poullet M."/>
        </authorList>
    </citation>
    <scope>NUCLEOTIDE SEQUENCE</scope>
    <source>
        <strain evidence="1">E1834</strain>
    </source>
</reference>
<protein>
    <submittedName>
        <fullName evidence="1">Uncharacterized protein</fullName>
    </submittedName>
</protein>